<evidence type="ECO:0000256" key="5">
    <source>
        <dbReference type="ARBA" id="ARBA00022777"/>
    </source>
</evidence>
<accession>A0A0K2SWE4</accession>
<comment type="similarity">
    <text evidence="1">Belongs to the protein kinase superfamily. CAMK Ser/Thr protein kinase family.</text>
</comment>
<evidence type="ECO:0000256" key="2">
    <source>
        <dbReference type="ARBA" id="ARBA00022527"/>
    </source>
</evidence>
<dbReference type="SMART" id="SM00220">
    <property type="entry name" value="S_TKc"/>
    <property type="match status" value="1"/>
</dbReference>
<dbReference type="PROSITE" id="PS50011">
    <property type="entry name" value="PROTEIN_KINASE_DOM"/>
    <property type="match status" value="1"/>
</dbReference>
<feature type="binding site" evidence="7">
    <location>
        <position position="66"/>
    </location>
    <ligand>
        <name>ATP</name>
        <dbReference type="ChEBI" id="CHEBI:30616"/>
    </ligand>
</feature>
<dbReference type="PROSITE" id="PS00107">
    <property type="entry name" value="PROTEIN_KINASE_ATP"/>
    <property type="match status" value="1"/>
</dbReference>
<keyword evidence="2" id="KW-0723">Serine/threonine-protein kinase</keyword>
<dbReference type="OrthoDB" id="5794026at2759"/>
<dbReference type="GO" id="GO:0004674">
    <property type="term" value="F:protein serine/threonine kinase activity"/>
    <property type="evidence" value="ECO:0007669"/>
    <property type="project" value="UniProtKB-KW"/>
</dbReference>
<dbReference type="Gene3D" id="3.30.200.20">
    <property type="entry name" value="Phosphorylase Kinase, domain 1"/>
    <property type="match status" value="1"/>
</dbReference>
<keyword evidence="5" id="KW-0418">Kinase</keyword>
<keyword evidence="6 7" id="KW-0067">ATP-binding</keyword>
<organism evidence="9">
    <name type="scientific">Lepeophtheirus salmonis</name>
    <name type="common">Salmon louse</name>
    <name type="synonym">Caligus salmonis</name>
    <dbReference type="NCBI Taxonomy" id="72036"/>
    <lineage>
        <taxon>Eukaryota</taxon>
        <taxon>Metazoa</taxon>
        <taxon>Ecdysozoa</taxon>
        <taxon>Arthropoda</taxon>
        <taxon>Crustacea</taxon>
        <taxon>Multicrustacea</taxon>
        <taxon>Hexanauplia</taxon>
        <taxon>Copepoda</taxon>
        <taxon>Siphonostomatoida</taxon>
        <taxon>Caligidae</taxon>
        <taxon>Lepeophtheirus</taxon>
    </lineage>
</organism>
<keyword evidence="3" id="KW-0808">Transferase</keyword>
<evidence type="ECO:0000313" key="9">
    <source>
        <dbReference type="EMBL" id="CDW18074.1"/>
    </source>
</evidence>
<dbReference type="GO" id="GO:0005524">
    <property type="term" value="F:ATP binding"/>
    <property type="evidence" value="ECO:0007669"/>
    <property type="project" value="UniProtKB-UniRule"/>
</dbReference>
<name>A0A0K2SWE4_LEPSM</name>
<dbReference type="InterPro" id="IPR017441">
    <property type="entry name" value="Protein_kinase_ATP_BS"/>
</dbReference>
<evidence type="ECO:0000256" key="1">
    <source>
        <dbReference type="ARBA" id="ARBA00006692"/>
    </source>
</evidence>
<evidence type="ECO:0000259" key="8">
    <source>
        <dbReference type="PROSITE" id="PS50011"/>
    </source>
</evidence>
<evidence type="ECO:0000256" key="4">
    <source>
        <dbReference type="ARBA" id="ARBA00022741"/>
    </source>
</evidence>
<proteinExistence type="inferred from homology"/>
<keyword evidence="4 7" id="KW-0547">Nucleotide-binding</keyword>
<sequence length="189" mass="22423">MGQFDVPVNMKPRSKRRFQNLNLRLTFTENYVLTETLLGSGSYGEVRICKSRSDNQNEEGKEFAVKIVKESSVFFSRVRVLREIETFYICREHENIIQFLHFYEEPLGFYLVFEKIEGGPLFDHIRNRNYLNEAEASQIVLELAKWFGIRTIFWFCIDMEVWKSALIRDQPSLLYTKPSPTSKTQLRHH</sequence>
<feature type="domain" description="Protein kinase" evidence="8">
    <location>
        <begin position="32"/>
        <end position="189"/>
    </location>
</feature>
<dbReference type="EMBL" id="HACA01000713">
    <property type="protein sequence ID" value="CDW18074.1"/>
    <property type="molecule type" value="Transcribed_RNA"/>
</dbReference>
<dbReference type="PANTHER" id="PTHR24349">
    <property type="entry name" value="SERINE/THREONINE-PROTEIN KINASE"/>
    <property type="match status" value="1"/>
</dbReference>
<dbReference type="SUPFAM" id="SSF56112">
    <property type="entry name" value="Protein kinase-like (PK-like)"/>
    <property type="match status" value="1"/>
</dbReference>
<dbReference type="InterPro" id="IPR000719">
    <property type="entry name" value="Prot_kinase_dom"/>
</dbReference>
<evidence type="ECO:0000256" key="3">
    <source>
        <dbReference type="ARBA" id="ARBA00022679"/>
    </source>
</evidence>
<evidence type="ECO:0000256" key="6">
    <source>
        <dbReference type="ARBA" id="ARBA00022840"/>
    </source>
</evidence>
<dbReference type="Pfam" id="PF00069">
    <property type="entry name" value="Pkinase"/>
    <property type="match status" value="1"/>
</dbReference>
<protein>
    <recommendedName>
        <fullName evidence="8">Protein kinase domain-containing protein</fullName>
    </recommendedName>
</protein>
<dbReference type="InterPro" id="IPR050205">
    <property type="entry name" value="CDPK_Ser/Thr_kinases"/>
</dbReference>
<dbReference type="InterPro" id="IPR011009">
    <property type="entry name" value="Kinase-like_dom_sf"/>
</dbReference>
<reference evidence="9" key="1">
    <citation type="submission" date="2014-05" db="EMBL/GenBank/DDBJ databases">
        <authorList>
            <person name="Chronopoulou M."/>
        </authorList>
    </citation>
    <scope>NUCLEOTIDE SEQUENCE</scope>
    <source>
        <tissue evidence="9">Whole organism</tissue>
    </source>
</reference>
<evidence type="ECO:0000256" key="7">
    <source>
        <dbReference type="PROSITE-ProRule" id="PRU10141"/>
    </source>
</evidence>
<dbReference type="AlphaFoldDB" id="A0A0K2SWE4"/>